<protein>
    <submittedName>
        <fullName evidence="1">Uncharacterized protein</fullName>
    </submittedName>
</protein>
<dbReference type="RefSeq" id="WP_223307984.1">
    <property type="nucleotide sequence ID" value="NZ_KU176944.1"/>
</dbReference>
<accession>A0A0U3BU98</accession>
<organism evidence="1">
    <name type="scientific">Citrobacter freundii</name>
    <dbReference type="NCBI Taxonomy" id="546"/>
    <lineage>
        <taxon>Bacteria</taxon>
        <taxon>Pseudomonadati</taxon>
        <taxon>Pseudomonadota</taxon>
        <taxon>Gammaproteobacteria</taxon>
        <taxon>Enterobacterales</taxon>
        <taxon>Enterobacteriaceae</taxon>
        <taxon>Citrobacter</taxon>
        <taxon>Citrobacter freundii complex</taxon>
    </lineage>
</organism>
<keyword evidence="1" id="KW-0614">Plasmid</keyword>
<dbReference type="EMBL" id="KU176944">
    <property type="protein sequence ID" value="ALT06338.1"/>
    <property type="molecule type" value="Genomic_DNA"/>
</dbReference>
<reference evidence="1" key="1">
    <citation type="submission" date="2015-11" db="EMBL/GenBank/DDBJ databases">
        <authorList>
            <person name="Zong Z."/>
            <person name="Wu W."/>
            <person name="Feng Y."/>
        </authorList>
    </citation>
    <scope>NUCLEOTIDE SEQUENCE</scope>
    <source>
        <strain evidence="1">WCHCF65</strain>
        <plasmid evidence="1">pKPC2_CF65</plasmid>
    </source>
</reference>
<sequence>MSQYRLNGETPNGTVEVLLGWDEPMSWFFMVIDPDADEPLYSNLDEYAPENLTLDYFQGVLDRFNITNISLLPGHESRMYEKLMSDRESGRMS</sequence>
<evidence type="ECO:0000313" key="1">
    <source>
        <dbReference type="EMBL" id="ALT06338.1"/>
    </source>
</evidence>
<gene>
    <name evidence="1" type="ORF">pKPC2_CF65_00035</name>
</gene>
<proteinExistence type="predicted"/>
<geneLocation type="plasmid" evidence="1">
    <name>pKPC2_CF65</name>
</geneLocation>
<name>A0A0U3BU98_CITFR</name>
<dbReference type="AlphaFoldDB" id="A0A0U3BU98"/>